<feature type="signal peptide" evidence="2">
    <location>
        <begin position="1"/>
        <end position="19"/>
    </location>
</feature>
<keyword evidence="4" id="KW-1185">Reference proteome</keyword>
<keyword evidence="2" id="KW-0732">Signal</keyword>
<accession>A0AAV6YYT5</accession>
<name>A0AAV6YYT5_ENGPU</name>
<feature type="region of interest" description="Disordered" evidence="1">
    <location>
        <begin position="20"/>
        <end position="96"/>
    </location>
</feature>
<feature type="chain" id="PRO_5043440001" evidence="2">
    <location>
        <begin position="20"/>
        <end position="96"/>
    </location>
</feature>
<feature type="compositionally biased region" description="Basic residues" evidence="1">
    <location>
        <begin position="81"/>
        <end position="96"/>
    </location>
</feature>
<sequence>MRPIRTANFILILRMGTDGLMTPPGSTMEPEPPGASLSGQPAPSPGLLSALAMSPPHTAGMSPSADPPGITGRQAAITRQHGGHRERRGRHLRVMH</sequence>
<protein>
    <submittedName>
        <fullName evidence="3">Uncharacterized protein</fullName>
    </submittedName>
</protein>
<organism evidence="3 4">
    <name type="scientific">Engystomops pustulosus</name>
    <name type="common">Tungara frog</name>
    <name type="synonym">Physalaemus pustulosus</name>
    <dbReference type="NCBI Taxonomy" id="76066"/>
    <lineage>
        <taxon>Eukaryota</taxon>
        <taxon>Metazoa</taxon>
        <taxon>Chordata</taxon>
        <taxon>Craniata</taxon>
        <taxon>Vertebrata</taxon>
        <taxon>Euteleostomi</taxon>
        <taxon>Amphibia</taxon>
        <taxon>Batrachia</taxon>
        <taxon>Anura</taxon>
        <taxon>Neobatrachia</taxon>
        <taxon>Hyloidea</taxon>
        <taxon>Leptodactylidae</taxon>
        <taxon>Leiuperinae</taxon>
        <taxon>Engystomops</taxon>
    </lineage>
</organism>
<dbReference type="EMBL" id="WNYA01010688">
    <property type="protein sequence ID" value="KAG8540374.1"/>
    <property type="molecule type" value="Genomic_DNA"/>
</dbReference>
<comment type="caution">
    <text evidence="3">The sequence shown here is derived from an EMBL/GenBank/DDBJ whole genome shotgun (WGS) entry which is preliminary data.</text>
</comment>
<dbReference type="AlphaFoldDB" id="A0AAV6YYT5"/>
<proteinExistence type="predicted"/>
<evidence type="ECO:0000313" key="3">
    <source>
        <dbReference type="EMBL" id="KAG8540374.1"/>
    </source>
</evidence>
<dbReference type="Proteomes" id="UP000824782">
    <property type="component" value="Unassembled WGS sequence"/>
</dbReference>
<evidence type="ECO:0000256" key="2">
    <source>
        <dbReference type="SAM" id="SignalP"/>
    </source>
</evidence>
<evidence type="ECO:0000313" key="4">
    <source>
        <dbReference type="Proteomes" id="UP000824782"/>
    </source>
</evidence>
<reference evidence="3" key="1">
    <citation type="thesis" date="2020" institute="ProQuest LLC" country="789 East Eisenhower Parkway, Ann Arbor, MI, USA">
        <title>Comparative Genomics and Chromosome Evolution.</title>
        <authorList>
            <person name="Mudd A.B."/>
        </authorList>
    </citation>
    <scope>NUCLEOTIDE SEQUENCE</scope>
    <source>
        <strain evidence="3">237g6f4</strain>
        <tissue evidence="3">Blood</tissue>
    </source>
</reference>
<gene>
    <name evidence="3" type="ORF">GDO81_019424</name>
</gene>
<evidence type="ECO:0000256" key="1">
    <source>
        <dbReference type="SAM" id="MobiDB-lite"/>
    </source>
</evidence>